<accession>A0ABR2RFA5</accession>
<evidence type="ECO:0000313" key="2">
    <source>
        <dbReference type="Proteomes" id="UP001396334"/>
    </source>
</evidence>
<sequence>MAVVLSNAQWGLVFRLLRDGGEVKGNGSPGEDGCLYGTTDGGCLLLGSVFDDGGYVEVLRWGFQSGWELSMVMMNDGARGLNGSMKDAAMKLDDELKMESK</sequence>
<gene>
    <name evidence="1" type="ORF">V6N11_044414</name>
</gene>
<name>A0ABR2RFA5_9ROSI</name>
<protein>
    <submittedName>
        <fullName evidence="1">Uncharacterized protein</fullName>
    </submittedName>
</protein>
<dbReference type="Proteomes" id="UP001396334">
    <property type="component" value="Unassembled WGS sequence"/>
</dbReference>
<organism evidence="1 2">
    <name type="scientific">Hibiscus sabdariffa</name>
    <name type="common">roselle</name>
    <dbReference type="NCBI Taxonomy" id="183260"/>
    <lineage>
        <taxon>Eukaryota</taxon>
        <taxon>Viridiplantae</taxon>
        <taxon>Streptophyta</taxon>
        <taxon>Embryophyta</taxon>
        <taxon>Tracheophyta</taxon>
        <taxon>Spermatophyta</taxon>
        <taxon>Magnoliopsida</taxon>
        <taxon>eudicotyledons</taxon>
        <taxon>Gunneridae</taxon>
        <taxon>Pentapetalae</taxon>
        <taxon>rosids</taxon>
        <taxon>malvids</taxon>
        <taxon>Malvales</taxon>
        <taxon>Malvaceae</taxon>
        <taxon>Malvoideae</taxon>
        <taxon>Hibiscus</taxon>
    </lineage>
</organism>
<proteinExistence type="predicted"/>
<evidence type="ECO:0000313" key="1">
    <source>
        <dbReference type="EMBL" id="KAK9011567.1"/>
    </source>
</evidence>
<keyword evidence="2" id="KW-1185">Reference proteome</keyword>
<dbReference type="EMBL" id="JBBPBN010000023">
    <property type="protein sequence ID" value="KAK9011567.1"/>
    <property type="molecule type" value="Genomic_DNA"/>
</dbReference>
<reference evidence="1 2" key="1">
    <citation type="journal article" date="2024" name="G3 (Bethesda)">
        <title>Genome assembly of Hibiscus sabdariffa L. provides insights into metabolisms of medicinal natural products.</title>
        <authorList>
            <person name="Kim T."/>
        </authorList>
    </citation>
    <scope>NUCLEOTIDE SEQUENCE [LARGE SCALE GENOMIC DNA]</scope>
    <source>
        <strain evidence="1">TK-2024</strain>
        <tissue evidence="1">Old leaves</tissue>
    </source>
</reference>
<comment type="caution">
    <text evidence="1">The sequence shown here is derived from an EMBL/GenBank/DDBJ whole genome shotgun (WGS) entry which is preliminary data.</text>
</comment>